<keyword evidence="6 7" id="KW-0472">Membrane</keyword>
<dbReference type="GO" id="GO:0005886">
    <property type="term" value="C:plasma membrane"/>
    <property type="evidence" value="ECO:0007669"/>
    <property type="project" value="UniProtKB-SubCell"/>
</dbReference>
<evidence type="ECO:0000256" key="2">
    <source>
        <dbReference type="ARBA" id="ARBA00010792"/>
    </source>
</evidence>
<evidence type="ECO:0000256" key="1">
    <source>
        <dbReference type="ARBA" id="ARBA00004651"/>
    </source>
</evidence>
<feature type="transmembrane region" description="Helical" evidence="7">
    <location>
        <begin position="151"/>
        <end position="172"/>
    </location>
</feature>
<evidence type="ECO:0000256" key="6">
    <source>
        <dbReference type="ARBA" id="ARBA00023136"/>
    </source>
</evidence>
<accession>A0A917DYR3</accession>
<feature type="transmembrane region" description="Helical" evidence="7">
    <location>
        <begin position="184"/>
        <end position="202"/>
    </location>
</feature>
<feature type="transmembrane region" description="Helical" evidence="7">
    <location>
        <begin position="21"/>
        <end position="42"/>
    </location>
</feature>
<dbReference type="Pfam" id="PF09335">
    <property type="entry name" value="VTT_dom"/>
    <property type="match status" value="1"/>
</dbReference>
<dbReference type="PANTHER" id="PTHR30353">
    <property type="entry name" value="INNER MEMBRANE PROTEIN DEDA-RELATED"/>
    <property type="match status" value="1"/>
</dbReference>
<dbReference type="InterPro" id="IPR032818">
    <property type="entry name" value="DedA-like"/>
</dbReference>
<proteinExistence type="inferred from homology"/>
<organism evidence="9 10">
    <name type="scientific">Emticicia aquatilis</name>
    <dbReference type="NCBI Taxonomy" id="1537369"/>
    <lineage>
        <taxon>Bacteria</taxon>
        <taxon>Pseudomonadati</taxon>
        <taxon>Bacteroidota</taxon>
        <taxon>Cytophagia</taxon>
        <taxon>Cytophagales</taxon>
        <taxon>Leadbetterellaceae</taxon>
        <taxon>Emticicia</taxon>
    </lineage>
</organism>
<gene>
    <name evidence="9" type="ORF">GCM10011514_50500</name>
</gene>
<comment type="subcellular location">
    <subcellularLocation>
        <location evidence="1 7">Cell membrane</location>
        <topology evidence="1 7">Multi-pass membrane protein</topology>
    </subcellularLocation>
</comment>
<reference evidence="9" key="1">
    <citation type="journal article" date="2014" name="Int. J. Syst. Evol. Microbiol.">
        <title>Complete genome sequence of Corynebacterium casei LMG S-19264T (=DSM 44701T), isolated from a smear-ripened cheese.</title>
        <authorList>
            <consortium name="US DOE Joint Genome Institute (JGI-PGF)"/>
            <person name="Walter F."/>
            <person name="Albersmeier A."/>
            <person name="Kalinowski J."/>
            <person name="Ruckert C."/>
        </authorList>
    </citation>
    <scope>NUCLEOTIDE SEQUENCE</scope>
    <source>
        <strain evidence="9">CGMCC 1.15958</strain>
    </source>
</reference>
<evidence type="ECO:0000259" key="8">
    <source>
        <dbReference type="Pfam" id="PF09335"/>
    </source>
</evidence>
<sequence length="211" mass="24177">MEQISEWFKYLMNSEELIRTGGLITITLIIFIENGIIFGFFLPGDYLLFLSGVFCGTKLLNVPVSLLMFCVFAAAVLGSLLGYIIGRYFGDGIQTRPDSLFFKKKYIENTRKYFEKYGSQTLVIARFLPVIRTFSPILAGIVKMNIYKFMLYNILGGLIWTVVLVGGGFYFGEKFPWIVDYVQYIIFFFLGITTFTVIRGYLNAKKELSDM</sequence>
<reference evidence="9" key="2">
    <citation type="submission" date="2020-09" db="EMBL/GenBank/DDBJ databases">
        <authorList>
            <person name="Sun Q."/>
            <person name="Zhou Y."/>
        </authorList>
    </citation>
    <scope>NUCLEOTIDE SEQUENCE</scope>
    <source>
        <strain evidence="9">CGMCC 1.15958</strain>
    </source>
</reference>
<comment type="similarity">
    <text evidence="2 7">Belongs to the DedA family.</text>
</comment>
<comment type="caution">
    <text evidence="9">The sequence shown here is derived from an EMBL/GenBank/DDBJ whole genome shotgun (WGS) entry which is preliminary data.</text>
</comment>
<evidence type="ECO:0000256" key="4">
    <source>
        <dbReference type="ARBA" id="ARBA00022692"/>
    </source>
</evidence>
<evidence type="ECO:0000256" key="3">
    <source>
        <dbReference type="ARBA" id="ARBA00022475"/>
    </source>
</evidence>
<feature type="domain" description="VTT" evidence="8">
    <location>
        <begin position="42"/>
        <end position="168"/>
    </location>
</feature>
<name>A0A917DYR3_9BACT</name>
<keyword evidence="5 7" id="KW-1133">Transmembrane helix</keyword>
<dbReference type="Proteomes" id="UP000609064">
    <property type="component" value="Unassembled WGS sequence"/>
</dbReference>
<dbReference type="InterPro" id="IPR032816">
    <property type="entry name" value="VTT_dom"/>
</dbReference>
<dbReference type="RefSeq" id="WP_188770767.1">
    <property type="nucleotide sequence ID" value="NZ_BMKK01000016.1"/>
</dbReference>
<evidence type="ECO:0000313" key="10">
    <source>
        <dbReference type="Proteomes" id="UP000609064"/>
    </source>
</evidence>
<evidence type="ECO:0000256" key="7">
    <source>
        <dbReference type="RuleBase" id="RU367016"/>
    </source>
</evidence>
<keyword evidence="4 7" id="KW-0812">Transmembrane</keyword>
<evidence type="ECO:0000313" key="9">
    <source>
        <dbReference type="EMBL" id="GGD80347.1"/>
    </source>
</evidence>
<dbReference type="PANTHER" id="PTHR30353:SF0">
    <property type="entry name" value="TRANSMEMBRANE PROTEIN"/>
    <property type="match status" value="1"/>
</dbReference>
<protein>
    <submittedName>
        <fullName evidence="9">Membrane protein</fullName>
    </submittedName>
</protein>
<keyword evidence="3 7" id="KW-1003">Cell membrane</keyword>
<dbReference type="AlphaFoldDB" id="A0A917DYR3"/>
<feature type="transmembrane region" description="Helical" evidence="7">
    <location>
        <begin position="62"/>
        <end position="86"/>
    </location>
</feature>
<keyword evidence="10" id="KW-1185">Reference proteome</keyword>
<dbReference type="EMBL" id="BMKK01000016">
    <property type="protein sequence ID" value="GGD80347.1"/>
    <property type="molecule type" value="Genomic_DNA"/>
</dbReference>
<evidence type="ECO:0000256" key="5">
    <source>
        <dbReference type="ARBA" id="ARBA00022989"/>
    </source>
</evidence>